<keyword evidence="5" id="KW-0597">Phosphoprotein</keyword>
<dbReference type="PROSITE" id="PS51285">
    <property type="entry name" value="AGC_KINASE_CTER"/>
    <property type="match status" value="1"/>
</dbReference>
<keyword evidence="14 17" id="KW-0067">ATP-binding</keyword>
<dbReference type="Gene3D" id="2.60.40.150">
    <property type="entry name" value="C2 domain"/>
    <property type="match status" value="1"/>
</dbReference>
<evidence type="ECO:0000256" key="7">
    <source>
        <dbReference type="ARBA" id="ARBA00022723"/>
    </source>
</evidence>
<dbReference type="InterPro" id="IPR002219">
    <property type="entry name" value="PKC_DAG/PE"/>
</dbReference>
<evidence type="ECO:0000256" key="17">
    <source>
        <dbReference type="PIRNR" id="PIRNR000551"/>
    </source>
</evidence>
<dbReference type="Gene3D" id="3.30.200.20">
    <property type="entry name" value="Phosphorylase Kinase, domain 1"/>
    <property type="match status" value="1"/>
</dbReference>
<dbReference type="SUPFAM" id="SSF56112">
    <property type="entry name" value="Protein kinase-like (PK-like)"/>
    <property type="match status" value="1"/>
</dbReference>
<dbReference type="SMART" id="SM00239">
    <property type="entry name" value="C2"/>
    <property type="match status" value="1"/>
</dbReference>
<dbReference type="GO" id="GO:0030154">
    <property type="term" value="P:cell differentiation"/>
    <property type="evidence" value="ECO:0007669"/>
    <property type="project" value="UniProtKB-KW"/>
</dbReference>
<dbReference type="InterPro" id="IPR000719">
    <property type="entry name" value="Prot_kinase_dom"/>
</dbReference>
<keyword evidence="6 17" id="KW-0808">Transferase</keyword>
<dbReference type="Pfam" id="PF00069">
    <property type="entry name" value="Pkinase"/>
    <property type="match status" value="1"/>
</dbReference>
<dbReference type="GeneTree" id="ENSGT00940000154711"/>
<evidence type="ECO:0000259" key="22">
    <source>
        <dbReference type="PROSITE" id="PS50004"/>
    </source>
</evidence>
<gene>
    <name evidence="26" type="primary">LOC117743861</name>
</gene>
<comment type="catalytic activity">
    <reaction evidence="16">
        <text>L-seryl-[protein] + ATP = O-phospho-L-seryl-[protein] + ADP + H(+)</text>
        <dbReference type="Rhea" id="RHEA:17989"/>
        <dbReference type="Rhea" id="RHEA-COMP:9863"/>
        <dbReference type="Rhea" id="RHEA-COMP:11604"/>
        <dbReference type="ChEBI" id="CHEBI:15378"/>
        <dbReference type="ChEBI" id="CHEBI:29999"/>
        <dbReference type="ChEBI" id="CHEBI:30616"/>
        <dbReference type="ChEBI" id="CHEBI:83421"/>
        <dbReference type="ChEBI" id="CHEBI:456216"/>
        <dbReference type="EC" id="2.7.11.13"/>
    </reaction>
</comment>
<dbReference type="Pfam" id="PF00433">
    <property type="entry name" value="Pkinase_C"/>
    <property type="match status" value="1"/>
</dbReference>
<dbReference type="InterPro" id="IPR035892">
    <property type="entry name" value="C2_domain_sf"/>
</dbReference>
<dbReference type="CDD" id="cd20838">
    <property type="entry name" value="C1_nPKC_epsilon-like_rpt2"/>
    <property type="match status" value="1"/>
</dbReference>
<dbReference type="InterPro" id="IPR000008">
    <property type="entry name" value="C2_dom"/>
</dbReference>
<dbReference type="AlphaFoldDB" id="A0A8C2XB75"/>
<evidence type="ECO:0000256" key="2">
    <source>
        <dbReference type="ARBA" id="ARBA00005490"/>
    </source>
</evidence>
<comment type="similarity">
    <text evidence="2 17">Belongs to the protein kinase superfamily. AGC Ser/Thr protein kinase family. PKC subfamily.</text>
</comment>
<evidence type="ECO:0000256" key="15">
    <source>
        <dbReference type="ARBA" id="ARBA00047272"/>
    </source>
</evidence>
<feature type="domain" description="AGC-kinase C-terminal" evidence="25">
    <location>
        <begin position="590"/>
        <end position="661"/>
    </location>
</feature>
<sequence>MVIFNGMLKIRIREALDLKPTAWSLRHAVGPKTQSFLLDTYIALNVDDSRVGQTSTKQRTNSPAWNDEFTTEVHDGRRIELSVFHDAPIGCDDFVANCIIQFEDILHNGGKHFEDWIDLEPEGKVYVVIDLSGSSSEGERTFTSRKRQGAVRRRVHQVNGHKFMATYLKQPTYCSHCRDFIWGVLGKQGYQCQVCTCVVHKRCHELIITKCAGMKKQEDTVEEPLCSQRFSVNVPHKFSIHSFKVLTFCDHCGSLIWGLLRQGLQCKVCKVNVHRRCESNVAPTCGVDARGIAKVLADLGTEDDRSRSAPTSPCDQGRRENSSMNLPDFVFIKVLGKGSFGKVMLAELKGSDEVYAVKVLKKDVILQDDDVDCTLTEKRILALARKHPYLTQLFCCFQTKDRLFFVMEYVNGGDLMFQIQRSRKFDEARSRFYAAEVTSALMFLHRHGVIYRDLKLDNILLDAEGHCKLADFGMCKEGILNGVSTTTFCGTPDYIAPEILQELDYGPSVDWWALGVLMYEMMAGQPPFEADNEDDLFESILHDDVLYPVWLSKEAVSILKAFMTKSPNKRLGCVVAQGLEEAIKLHVFFREIDWTLLEQRKIRPPFKPRIKTKRDVNNFDQDFTREEPNLTPVEDNVIKQINQDEFKGFSYCGDETNVFLLH</sequence>
<dbReference type="PIRSF" id="PIRSF000551">
    <property type="entry name" value="PKC_delta"/>
    <property type="match status" value="1"/>
</dbReference>
<organism evidence="26 27">
    <name type="scientific">Cyclopterus lumpus</name>
    <name type="common">Lumpsucker</name>
    <dbReference type="NCBI Taxonomy" id="8103"/>
    <lineage>
        <taxon>Eukaryota</taxon>
        <taxon>Metazoa</taxon>
        <taxon>Chordata</taxon>
        <taxon>Craniata</taxon>
        <taxon>Vertebrata</taxon>
        <taxon>Euteleostomi</taxon>
        <taxon>Actinopterygii</taxon>
        <taxon>Neopterygii</taxon>
        <taxon>Teleostei</taxon>
        <taxon>Neoteleostei</taxon>
        <taxon>Acanthomorphata</taxon>
        <taxon>Eupercaria</taxon>
        <taxon>Perciformes</taxon>
        <taxon>Cottioidei</taxon>
        <taxon>Cottales</taxon>
        <taxon>Cyclopteridae</taxon>
        <taxon>Cyclopterus</taxon>
    </lineage>
</organism>
<keyword evidence="8" id="KW-0677">Repeat</keyword>
<keyword evidence="13" id="KW-0862">Zinc</keyword>
<accession>A0A8C2XB75</accession>
<dbReference type="Gene3D" id="1.10.510.10">
    <property type="entry name" value="Transferase(Phosphotransferase) domain 1"/>
    <property type="match status" value="1"/>
</dbReference>
<evidence type="ECO:0000256" key="6">
    <source>
        <dbReference type="ARBA" id="ARBA00022679"/>
    </source>
</evidence>
<dbReference type="Pfam" id="PF00168">
    <property type="entry name" value="C2"/>
    <property type="match status" value="1"/>
</dbReference>
<dbReference type="SMART" id="SM00133">
    <property type="entry name" value="S_TK_X"/>
    <property type="match status" value="1"/>
</dbReference>
<evidence type="ECO:0000256" key="5">
    <source>
        <dbReference type="ARBA" id="ARBA00022553"/>
    </source>
</evidence>
<dbReference type="CDD" id="cd20835">
    <property type="entry name" value="C1_nPKC_epsilon-like_rpt1"/>
    <property type="match status" value="1"/>
</dbReference>
<dbReference type="GO" id="GO:0004697">
    <property type="term" value="F:diacylglycerol-dependent serine/threonine kinase activity"/>
    <property type="evidence" value="ECO:0007669"/>
    <property type="project" value="UniProtKB-EC"/>
</dbReference>
<evidence type="ECO:0000256" key="8">
    <source>
        <dbReference type="ARBA" id="ARBA00022737"/>
    </source>
</evidence>
<dbReference type="CDD" id="cd05591">
    <property type="entry name" value="STKc_nPKC_epsilon"/>
    <property type="match status" value="1"/>
</dbReference>
<dbReference type="GO" id="GO:0005524">
    <property type="term" value="F:ATP binding"/>
    <property type="evidence" value="ECO:0007669"/>
    <property type="project" value="UniProtKB-UniRule"/>
</dbReference>
<dbReference type="CDD" id="cd04014">
    <property type="entry name" value="C2_PKC_epsilon"/>
    <property type="match status" value="1"/>
</dbReference>
<dbReference type="FunFam" id="3.30.60.20:FF:000024">
    <property type="entry name" value="Protein kinase C epsilon"/>
    <property type="match status" value="1"/>
</dbReference>
<dbReference type="InterPro" id="IPR017892">
    <property type="entry name" value="Pkinase_C"/>
</dbReference>
<dbReference type="PRINTS" id="PR00008">
    <property type="entry name" value="DAGPEDOMAIN"/>
</dbReference>
<dbReference type="PROSITE" id="PS00108">
    <property type="entry name" value="PROTEIN_KINASE_ST"/>
    <property type="match status" value="1"/>
</dbReference>
<dbReference type="SUPFAM" id="SSF57889">
    <property type="entry name" value="Cysteine-rich domain"/>
    <property type="match status" value="2"/>
</dbReference>
<dbReference type="SMART" id="SM00220">
    <property type="entry name" value="S_TKc"/>
    <property type="match status" value="1"/>
</dbReference>
<evidence type="ECO:0000256" key="1">
    <source>
        <dbReference type="ARBA" id="ARBA00004496"/>
    </source>
</evidence>
<evidence type="ECO:0000313" key="27">
    <source>
        <dbReference type="Proteomes" id="UP000694565"/>
    </source>
</evidence>
<comment type="catalytic activity">
    <reaction evidence="15 17">
        <text>L-threonyl-[protein] + ATP = O-phospho-L-threonyl-[protein] + ADP + H(+)</text>
        <dbReference type="Rhea" id="RHEA:46608"/>
        <dbReference type="Rhea" id="RHEA-COMP:11060"/>
        <dbReference type="Rhea" id="RHEA-COMP:11605"/>
        <dbReference type="ChEBI" id="CHEBI:15378"/>
        <dbReference type="ChEBI" id="CHEBI:30013"/>
        <dbReference type="ChEBI" id="CHEBI:30616"/>
        <dbReference type="ChEBI" id="CHEBI:61977"/>
        <dbReference type="ChEBI" id="CHEBI:456216"/>
        <dbReference type="EC" id="2.7.11.13"/>
    </reaction>
</comment>
<dbReference type="FunFam" id="2.60.40.150:FF:000056">
    <property type="entry name" value="Protein kinase C epsilon"/>
    <property type="match status" value="1"/>
</dbReference>
<dbReference type="Ensembl" id="ENSCLMT00005016675.1">
    <property type="protein sequence ID" value="ENSCLMP00005015708.1"/>
    <property type="gene ID" value="ENSCLMG00005007707.1"/>
</dbReference>
<dbReference type="PROSITE" id="PS00479">
    <property type="entry name" value="ZF_DAG_PE_1"/>
    <property type="match status" value="1"/>
</dbReference>
<feature type="active site" description="Proton acceptor" evidence="18">
    <location>
        <position position="453"/>
    </location>
</feature>
<evidence type="ECO:0000256" key="18">
    <source>
        <dbReference type="PIRSR" id="PIRSR000551-50"/>
    </source>
</evidence>
<keyword evidence="12" id="KW-0221">Differentiation</keyword>
<evidence type="ECO:0000256" key="19">
    <source>
        <dbReference type="PIRSR" id="PIRSR000551-51"/>
    </source>
</evidence>
<feature type="domain" description="Phorbol-ester/DAG-type" evidence="24">
    <location>
        <begin position="160"/>
        <end position="211"/>
    </location>
</feature>
<keyword evidence="7" id="KW-0479">Metal-binding</keyword>
<dbReference type="InterPro" id="IPR014376">
    <property type="entry name" value="Prot_kin_PKC_delta"/>
</dbReference>
<keyword evidence="9 17" id="KW-0547">Nucleotide-binding</keyword>
<dbReference type="InterPro" id="IPR000961">
    <property type="entry name" value="AGC-kinase_C"/>
</dbReference>
<evidence type="ECO:0000256" key="21">
    <source>
        <dbReference type="SAM" id="MobiDB-lite"/>
    </source>
</evidence>
<evidence type="ECO:0000256" key="11">
    <source>
        <dbReference type="ARBA" id="ARBA00022777"/>
    </source>
</evidence>
<dbReference type="FunFam" id="1.10.510.10:FF:000126">
    <property type="entry name" value="Protein kinase C epsilon"/>
    <property type="match status" value="1"/>
</dbReference>
<evidence type="ECO:0000256" key="3">
    <source>
        <dbReference type="ARBA" id="ARBA00022490"/>
    </source>
</evidence>
<dbReference type="InterPro" id="IPR011009">
    <property type="entry name" value="Kinase-like_dom_sf"/>
</dbReference>
<evidence type="ECO:0000259" key="25">
    <source>
        <dbReference type="PROSITE" id="PS51285"/>
    </source>
</evidence>
<dbReference type="PROSITE" id="PS50081">
    <property type="entry name" value="ZF_DAG_PE_2"/>
    <property type="match status" value="2"/>
</dbReference>
<evidence type="ECO:0000256" key="10">
    <source>
        <dbReference type="ARBA" id="ARBA00022771"/>
    </source>
</evidence>
<feature type="region of interest" description="Disordered" evidence="21">
    <location>
        <begin position="301"/>
        <end position="321"/>
    </location>
</feature>
<dbReference type="InterPro" id="IPR020454">
    <property type="entry name" value="DAG/PE-bd"/>
</dbReference>
<evidence type="ECO:0000256" key="14">
    <source>
        <dbReference type="ARBA" id="ARBA00022840"/>
    </source>
</evidence>
<dbReference type="InterPro" id="IPR034669">
    <property type="entry name" value="nPKC_epsilon"/>
</dbReference>
<dbReference type="FunFam" id="3.30.200.20:FF:000080">
    <property type="entry name" value="Protein kinase C"/>
    <property type="match status" value="1"/>
</dbReference>
<dbReference type="Gene3D" id="3.30.60.20">
    <property type="match status" value="2"/>
</dbReference>
<keyword evidence="27" id="KW-1185">Reference proteome</keyword>
<evidence type="ECO:0000256" key="13">
    <source>
        <dbReference type="ARBA" id="ARBA00022833"/>
    </source>
</evidence>
<feature type="domain" description="Phorbol-ester/DAG-type" evidence="24">
    <location>
        <begin position="235"/>
        <end position="285"/>
    </location>
</feature>
<dbReference type="Pfam" id="PF00130">
    <property type="entry name" value="C1_1"/>
    <property type="match status" value="2"/>
</dbReference>
<dbReference type="InterPro" id="IPR017441">
    <property type="entry name" value="Protein_kinase_ATP_BS"/>
</dbReference>
<dbReference type="GO" id="GO:0008270">
    <property type="term" value="F:zinc ion binding"/>
    <property type="evidence" value="ECO:0007669"/>
    <property type="project" value="UniProtKB-KW"/>
</dbReference>
<name>A0A8C2XB75_CYCLU</name>
<keyword evidence="10" id="KW-0863">Zinc-finger</keyword>
<reference evidence="26" key="2">
    <citation type="submission" date="2025-09" db="UniProtKB">
        <authorList>
            <consortium name="Ensembl"/>
        </authorList>
    </citation>
    <scope>IDENTIFICATION</scope>
</reference>
<feature type="binding site" evidence="19">
    <location>
        <begin position="335"/>
        <end position="343"/>
    </location>
    <ligand>
        <name>ATP</name>
        <dbReference type="ChEBI" id="CHEBI:30616"/>
    </ligand>
</feature>
<feature type="binding site" evidence="19 20">
    <location>
        <position position="358"/>
    </location>
    <ligand>
        <name>ATP</name>
        <dbReference type="ChEBI" id="CHEBI:30616"/>
    </ligand>
</feature>
<dbReference type="GO" id="GO:0005737">
    <property type="term" value="C:cytoplasm"/>
    <property type="evidence" value="ECO:0007669"/>
    <property type="project" value="UniProtKB-SubCell"/>
</dbReference>
<dbReference type="SMART" id="SM00109">
    <property type="entry name" value="C1"/>
    <property type="match status" value="2"/>
</dbReference>
<evidence type="ECO:0000256" key="9">
    <source>
        <dbReference type="ARBA" id="ARBA00022741"/>
    </source>
</evidence>
<evidence type="ECO:0000256" key="4">
    <source>
        <dbReference type="ARBA" id="ARBA00022527"/>
    </source>
</evidence>
<dbReference type="PROSITE" id="PS50011">
    <property type="entry name" value="PROTEIN_KINASE_DOM"/>
    <property type="match status" value="1"/>
</dbReference>
<dbReference type="FunFam" id="3.30.60.20:FF:000003">
    <property type="entry name" value="Protein kinase C delta"/>
    <property type="match status" value="1"/>
</dbReference>
<evidence type="ECO:0000259" key="24">
    <source>
        <dbReference type="PROSITE" id="PS50081"/>
    </source>
</evidence>
<dbReference type="InterPro" id="IPR008271">
    <property type="entry name" value="Ser/Thr_kinase_AS"/>
</dbReference>
<feature type="domain" description="C2" evidence="22">
    <location>
        <begin position="1"/>
        <end position="117"/>
    </location>
</feature>
<dbReference type="Proteomes" id="UP000694565">
    <property type="component" value="Unplaced"/>
</dbReference>
<dbReference type="PANTHER" id="PTHR24351">
    <property type="entry name" value="RIBOSOMAL PROTEIN S6 KINASE"/>
    <property type="match status" value="1"/>
</dbReference>
<feature type="domain" description="Protein kinase" evidence="23">
    <location>
        <begin position="329"/>
        <end position="589"/>
    </location>
</feature>
<dbReference type="InterPro" id="IPR046349">
    <property type="entry name" value="C1-like_sf"/>
</dbReference>
<keyword evidence="11 17" id="KW-0418">Kinase</keyword>
<evidence type="ECO:0000256" key="20">
    <source>
        <dbReference type="PROSITE-ProRule" id="PRU10141"/>
    </source>
</evidence>
<evidence type="ECO:0000313" key="26">
    <source>
        <dbReference type="Ensembl" id="ENSCLMP00005015708.1"/>
    </source>
</evidence>
<reference evidence="26" key="1">
    <citation type="submission" date="2025-08" db="UniProtKB">
        <authorList>
            <consortium name="Ensembl"/>
        </authorList>
    </citation>
    <scope>IDENTIFICATION</scope>
</reference>
<evidence type="ECO:0000259" key="23">
    <source>
        <dbReference type="PROSITE" id="PS50011"/>
    </source>
</evidence>
<keyword evidence="4 17" id="KW-0723">Serine/threonine-protein kinase</keyword>
<keyword evidence="3" id="KW-0963">Cytoplasm</keyword>
<dbReference type="PROSITE" id="PS50004">
    <property type="entry name" value="C2"/>
    <property type="match status" value="1"/>
</dbReference>
<protein>
    <recommendedName>
        <fullName evidence="17">Protein kinase C</fullName>
        <ecNumber evidence="17">2.7.11.13</ecNumber>
    </recommendedName>
</protein>
<dbReference type="PROSITE" id="PS00107">
    <property type="entry name" value="PROTEIN_KINASE_ATP"/>
    <property type="match status" value="1"/>
</dbReference>
<evidence type="ECO:0000256" key="16">
    <source>
        <dbReference type="ARBA" id="ARBA00047470"/>
    </source>
</evidence>
<dbReference type="SUPFAM" id="SSF49562">
    <property type="entry name" value="C2 domain (Calcium/lipid-binding domain, CaLB)"/>
    <property type="match status" value="1"/>
</dbReference>
<evidence type="ECO:0000256" key="12">
    <source>
        <dbReference type="ARBA" id="ARBA00022782"/>
    </source>
</evidence>
<dbReference type="EC" id="2.7.11.13" evidence="17"/>
<proteinExistence type="inferred from homology"/>
<comment type="subcellular location">
    <subcellularLocation>
        <location evidence="1">Cytoplasm</location>
    </subcellularLocation>
</comment>